<dbReference type="EMBL" id="JX885207">
    <property type="protein sequence ID" value="AGD92774.1"/>
    <property type="molecule type" value="Genomic_DNA"/>
</dbReference>
<reference evidence="1 2" key="1">
    <citation type="journal article" date="2013" name="Clin. Infect. Dis.">
        <title>First isolation of Mimivirus in a patient with pneumonia.</title>
        <authorList>
            <person name="Saadi H."/>
            <person name="Pagnier I."/>
            <person name="Colson P."/>
            <person name="Cherif J.K."/>
            <person name="Beji M."/>
            <person name="Boughalmi M."/>
            <person name="Azza S."/>
            <person name="Armstrong N."/>
            <person name="Robert C."/>
            <person name="Fournous G."/>
            <person name="La Scola B."/>
            <person name="Raoult D."/>
        </authorList>
    </citation>
    <scope>NUCLEOTIDE SEQUENCE [LARGE SCALE GENOMIC DNA]</scope>
    <source>
        <strain evidence="1">LBA111</strain>
    </source>
</reference>
<evidence type="ECO:0000313" key="1">
    <source>
        <dbReference type="EMBL" id="AGD92774.1"/>
    </source>
</evidence>
<proteinExistence type="predicted"/>
<accession>L7Y4S1</accession>
<sequence>MKIKLIDGSILFFIWQNQMDCELRIYVNINNTPHYMGCSGFNSEIYNLKCLNEVMATPFLKLISLFHEIIEEILSYNSDYTKNININTIAKHPFFEIYHMESHGDLLIMNLLLARELEIVVTDFRKISPPNTDHCDSGIIVPAYYYELSPLAEYANNMDLFMILINKFLSKYNIESDGNIEGKYIRFMLHRDHYSKPAYGYGYLRDIDTCLPEQKKILSDCPEDNIPGEMCMLDRGFFFFVKKSSWLSREVNISDIIKIYE</sequence>
<organism evidence="1 2">
    <name type="scientific">Megavirus lba</name>
    <dbReference type="NCBI Taxonomy" id="1235314"/>
    <lineage>
        <taxon>Viruses</taxon>
        <taxon>Varidnaviria</taxon>
        <taxon>Bamfordvirae</taxon>
        <taxon>Nucleocytoviricota</taxon>
        <taxon>Megaviricetes</taxon>
        <taxon>Imitervirales</taxon>
        <taxon>Mimiviridae</taxon>
        <taxon>Megamimivirinae</taxon>
        <taxon>Megavirus</taxon>
        <taxon>Megavirus chilense</taxon>
    </lineage>
</organism>
<protein>
    <submittedName>
        <fullName evidence="1">Uncharacterized protein</fullName>
    </submittedName>
</protein>
<dbReference type="Proteomes" id="UP000236749">
    <property type="component" value="Segment"/>
</dbReference>
<evidence type="ECO:0000313" key="2">
    <source>
        <dbReference type="Proteomes" id="UP000236749"/>
    </source>
</evidence>
<name>L7Y4S1_9VIRU</name>
<gene>
    <name evidence="1" type="ORF">LBA_00856</name>
</gene>